<gene>
    <name evidence="3" type="ORF">DCS_04906</name>
</gene>
<organism evidence="3 4">
    <name type="scientific">Drechmeria coniospora</name>
    <name type="common">Nematophagous fungus</name>
    <name type="synonym">Meria coniospora</name>
    <dbReference type="NCBI Taxonomy" id="98403"/>
    <lineage>
        <taxon>Eukaryota</taxon>
        <taxon>Fungi</taxon>
        <taxon>Dikarya</taxon>
        <taxon>Ascomycota</taxon>
        <taxon>Pezizomycotina</taxon>
        <taxon>Sordariomycetes</taxon>
        <taxon>Hypocreomycetidae</taxon>
        <taxon>Hypocreales</taxon>
        <taxon>Ophiocordycipitaceae</taxon>
        <taxon>Drechmeria</taxon>
    </lineage>
</organism>
<dbReference type="GO" id="GO:0005886">
    <property type="term" value="C:plasma membrane"/>
    <property type="evidence" value="ECO:0007669"/>
    <property type="project" value="InterPro"/>
</dbReference>
<feature type="region of interest" description="Disordered" evidence="1">
    <location>
        <begin position="213"/>
        <end position="233"/>
    </location>
</feature>
<feature type="transmembrane region" description="Helical" evidence="2">
    <location>
        <begin position="144"/>
        <end position="171"/>
    </location>
</feature>
<feature type="transmembrane region" description="Helical" evidence="2">
    <location>
        <begin position="191"/>
        <end position="210"/>
    </location>
</feature>
<dbReference type="GO" id="GO:0005938">
    <property type="term" value="C:cell cortex"/>
    <property type="evidence" value="ECO:0007669"/>
    <property type="project" value="TreeGrafter"/>
</dbReference>
<keyword evidence="4" id="KW-1185">Reference proteome</keyword>
<dbReference type="GO" id="GO:0006897">
    <property type="term" value="P:endocytosis"/>
    <property type="evidence" value="ECO:0007669"/>
    <property type="project" value="TreeGrafter"/>
</dbReference>
<dbReference type="Proteomes" id="UP000076580">
    <property type="component" value="Chromosome 02"/>
</dbReference>
<evidence type="ECO:0000256" key="1">
    <source>
        <dbReference type="SAM" id="MobiDB-lite"/>
    </source>
</evidence>
<dbReference type="Pfam" id="PF06687">
    <property type="entry name" value="SUR7"/>
    <property type="match status" value="1"/>
</dbReference>
<keyword evidence="2" id="KW-1133">Transmembrane helix</keyword>
<comment type="caution">
    <text evidence="3">The sequence shown here is derived from an EMBL/GenBank/DDBJ whole genome shotgun (WGS) entry which is preliminary data.</text>
</comment>
<dbReference type="RefSeq" id="XP_040657245.1">
    <property type="nucleotide sequence ID" value="XM_040802212.1"/>
</dbReference>
<dbReference type="PANTHER" id="PTHR36414:SF1">
    <property type="entry name" value="PROTEIN SUR7"/>
    <property type="match status" value="1"/>
</dbReference>
<dbReference type="InParanoid" id="A0A151GLA6"/>
<dbReference type="InterPro" id="IPR009571">
    <property type="entry name" value="SUR7/Rim9-like_fungi"/>
</dbReference>
<dbReference type="FunCoup" id="A0A151GLA6">
    <property type="interactions" value="46"/>
</dbReference>
<feature type="compositionally biased region" description="Low complexity" evidence="1">
    <location>
        <begin position="215"/>
        <end position="225"/>
    </location>
</feature>
<accession>A0A151GLA6</accession>
<sequence>MPKNAPLGLAALLVLAASIVMLFFIILSGVTSATPLNKTYFLQADTSGITGAKDISQWTYFYVCGPGNTDCTDARAAPPFGFAWDSNAQNVPPALYGGYGSGTTSYQYYYLWRFGWVFLLLTLFFEVLTFFAGFLACCGRLGAAISFVIASVALLCYTIAASLTTATFVLARDEFHDAGRDAQIGSYAFGFLWGSYVALIVTEILFLLGIRSDKSSSSPSAGNRSSRVKEDYA</sequence>
<evidence type="ECO:0000313" key="3">
    <source>
        <dbReference type="EMBL" id="KYK57893.1"/>
    </source>
</evidence>
<keyword evidence="2" id="KW-0812">Transmembrane</keyword>
<dbReference type="GO" id="GO:0045121">
    <property type="term" value="C:membrane raft"/>
    <property type="evidence" value="ECO:0007669"/>
    <property type="project" value="TreeGrafter"/>
</dbReference>
<dbReference type="GO" id="GO:0032185">
    <property type="term" value="P:septin cytoskeleton organization"/>
    <property type="evidence" value="ECO:0007669"/>
    <property type="project" value="TreeGrafter"/>
</dbReference>
<feature type="transmembrane region" description="Helical" evidence="2">
    <location>
        <begin position="114"/>
        <end position="137"/>
    </location>
</feature>
<dbReference type="GO" id="GO:0030866">
    <property type="term" value="P:cortical actin cytoskeleton organization"/>
    <property type="evidence" value="ECO:0007669"/>
    <property type="project" value="TreeGrafter"/>
</dbReference>
<keyword evidence="2" id="KW-0472">Membrane</keyword>
<dbReference type="GO" id="GO:0031505">
    <property type="term" value="P:fungal-type cell wall organization"/>
    <property type="evidence" value="ECO:0007669"/>
    <property type="project" value="TreeGrafter"/>
</dbReference>
<proteinExistence type="predicted"/>
<protein>
    <recommendedName>
        <fullName evidence="5">Cortical patch protein</fullName>
    </recommendedName>
</protein>
<dbReference type="GeneID" id="63717549"/>
<evidence type="ECO:0008006" key="5">
    <source>
        <dbReference type="Google" id="ProtNLM"/>
    </source>
</evidence>
<dbReference type="OrthoDB" id="5419460at2759"/>
<evidence type="ECO:0000256" key="2">
    <source>
        <dbReference type="SAM" id="Phobius"/>
    </source>
</evidence>
<dbReference type="AlphaFoldDB" id="A0A151GLA6"/>
<evidence type="ECO:0000313" key="4">
    <source>
        <dbReference type="Proteomes" id="UP000076580"/>
    </source>
</evidence>
<dbReference type="PANTHER" id="PTHR36414">
    <property type="entry name" value="PROTEIN SUR7"/>
    <property type="match status" value="1"/>
</dbReference>
<name>A0A151GLA6_DRECN</name>
<dbReference type="EMBL" id="LAYC01000002">
    <property type="protein sequence ID" value="KYK57893.1"/>
    <property type="molecule type" value="Genomic_DNA"/>
</dbReference>
<reference evidence="3 4" key="1">
    <citation type="journal article" date="2016" name="Sci. Rep.">
        <title>Insights into Adaptations to a Near-Obligate Nematode Endoparasitic Lifestyle from the Finished Genome of Drechmeria coniospora.</title>
        <authorList>
            <person name="Zhang L."/>
            <person name="Zhou Z."/>
            <person name="Guo Q."/>
            <person name="Fokkens L."/>
            <person name="Miskei M."/>
            <person name="Pocsi I."/>
            <person name="Zhang W."/>
            <person name="Chen M."/>
            <person name="Wang L."/>
            <person name="Sun Y."/>
            <person name="Donzelli B.G."/>
            <person name="Gibson D.M."/>
            <person name="Nelson D.R."/>
            <person name="Luo J.G."/>
            <person name="Rep M."/>
            <person name="Liu H."/>
            <person name="Yang S."/>
            <person name="Wang J."/>
            <person name="Krasnoff S.B."/>
            <person name="Xu Y."/>
            <person name="Molnar I."/>
            <person name="Lin M."/>
        </authorList>
    </citation>
    <scope>NUCLEOTIDE SEQUENCE [LARGE SCALE GENOMIC DNA]</scope>
    <source>
        <strain evidence="3 4">ARSEF 6962</strain>
    </source>
</reference>